<feature type="compositionally biased region" description="Basic and acidic residues" evidence="4">
    <location>
        <begin position="1095"/>
        <end position="1104"/>
    </location>
</feature>
<proteinExistence type="predicted"/>
<name>A0A6L2MH70_TANCI</name>
<feature type="domain" description="Reverse transcriptase Ty1/copia-type" evidence="5">
    <location>
        <begin position="804"/>
        <end position="934"/>
    </location>
</feature>
<feature type="compositionally biased region" description="Low complexity" evidence="4">
    <location>
        <begin position="1061"/>
        <end position="1074"/>
    </location>
</feature>
<dbReference type="GO" id="GO:0046872">
    <property type="term" value="F:metal ion binding"/>
    <property type="evidence" value="ECO:0007669"/>
    <property type="project" value="UniProtKB-KW"/>
</dbReference>
<evidence type="ECO:0000256" key="4">
    <source>
        <dbReference type="SAM" id="MobiDB-lite"/>
    </source>
</evidence>
<dbReference type="EMBL" id="BKCJ010006661">
    <property type="protein sequence ID" value="GEU73306.1"/>
    <property type="molecule type" value="Genomic_DNA"/>
</dbReference>
<feature type="region of interest" description="Disordered" evidence="4">
    <location>
        <begin position="1052"/>
        <end position="1117"/>
    </location>
</feature>
<dbReference type="InterPro" id="IPR039537">
    <property type="entry name" value="Retrotran_Ty1/copia-like"/>
</dbReference>
<feature type="coiled-coil region" evidence="3">
    <location>
        <begin position="1142"/>
        <end position="1169"/>
    </location>
</feature>
<evidence type="ECO:0000313" key="7">
    <source>
        <dbReference type="EMBL" id="GEU73306.1"/>
    </source>
</evidence>
<gene>
    <name evidence="7" type="ORF">Tci_045284</name>
</gene>
<organism evidence="7">
    <name type="scientific">Tanacetum cinerariifolium</name>
    <name type="common">Dalmatian daisy</name>
    <name type="synonym">Chrysanthemum cinerariifolium</name>
    <dbReference type="NCBI Taxonomy" id="118510"/>
    <lineage>
        <taxon>Eukaryota</taxon>
        <taxon>Viridiplantae</taxon>
        <taxon>Streptophyta</taxon>
        <taxon>Embryophyta</taxon>
        <taxon>Tracheophyta</taxon>
        <taxon>Spermatophyta</taxon>
        <taxon>Magnoliopsida</taxon>
        <taxon>eudicotyledons</taxon>
        <taxon>Gunneridae</taxon>
        <taxon>Pentapetalae</taxon>
        <taxon>asterids</taxon>
        <taxon>campanulids</taxon>
        <taxon>Asterales</taxon>
        <taxon>Asteraceae</taxon>
        <taxon>Asteroideae</taxon>
        <taxon>Anthemideae</taxon>
        <taxon>Anthemidinae</taxon>
        <taxon>Tanacetum</taxon>
    </lineage>
</organism>
<evidence type="ECO:0000256" key="1">
    <source>
        <dbReference type="ARBA" id="ARBA00022723"/>
    </source>
</evidence>
<feature type="compositionally biased region" description="Basic residues" evidence="4">
    <location>
        <begin position="1075"/>
        <end position="1087"/>
    </location>
</feature>
<dbReference type="InterPro" id="IPR057670">
    <property type="entry name" value="SH3_retrovirus"/>
</dbReference>
<protein>
    <submittedName>
        <fullName evidence="7">Uncharacterized protein</fullName>
    </submittedName>
</protein>
<dbReference type="GO" id="GO:0016787">
    <property type="term" value="F:hydrolase activity"/>
    <property type="evidence" value="ECO:0007669"/>
    <property type="project" value="UniProtKB-KW"/>
</dbReference>
<evidence type="ECO:0000256" key="2">
    <source>
        <dbReference type="ARBA" id="ARBA00022801"/>
    </source>
</evidence>
<feature type="region of interest" description="Disordered" evidence="4">
    <location>
        <begin position="205"/>
        <end position="227"/>
    </location>
</feature>
<evidence type="ECO:0000259" key="6">
    <source>
        <dbReference type="Pfam" id="PF25597"/>
    </source>
</evidence>
<comment type="caution">
    <text evidence="7">The sequence shown here is derived from an EMBL/GenBank/DDBJ whole genome shotgun (WGS) entry which is preliminary data.</text>
</comment>
<reference evidence="7" key="1">
    <citation type="journal article" date="2019" name="Sci. Rep.">
        <title>Draft genome of Tanacetum cinerariifolium, the natural source of mosquito coil.</title>
        <authorList>
            <person name="Yamashiro T."/>
            <person name="Shiraishi A."/>
            <person name="Satake H."/>
            <person name="Nakayama K."/>
        </authorList>
    </citation>
    <scope>NUCLEOTIDE SEQUENCE</scope>
</reference>
<dbReference type="PANTHER" id="PTHR42648:SF32">
    <property type="entry name" value="RIBONUCLEASE H-LIKE DOMAIN, GAG-PRE-INTEGRASE DOMAIN PROTEIN-RELATED"/>
    <property type="match status" value="1"/>
</dbReference>
<keyword evidence="1" id="KW-0479">Metal-binding</keyword>
<evidence type="ECO:0000256" key="3">
    <source>
        <dbReference type="SAM" id="Coils"/>
    </source>
</evidence>
<keyword evidence="2" id="KW-0378">Hydrolase</keyword>
<dbReference type="Pfam" id="PF25597">
    <property type="entry name" value="SH3_retrovirus"/>
    <property type="match status" value="1"/>
</dbReference>
<keyword evidence="3" id="KW-0175">Coiled coil</keyword>
<feature type="domain" description="Retroviral polymerase SH3-like" evidence="6">
    <location>
        <begin position="603"/>
        <end position="658"/>
    </location>
</feature>
<sequence>MVIVRIKRFHDDIRVTAAQYKDAKSLFAAIESRFGDKEATKKTQKTLLKKMYENFSATRTNLPSEWITHVVVWRNKPNLDTMSIDDLYNNFKIVEQEVKGTTSSNSSSQNMAFLSSPSTNSTNEVYNAYGVSTARTQTSTQVSTGSSQTSTANLSGAIIYVFLANQTNRSQLVHEDLEQIHEDNLEEMDLKWHLALLSMRAKRECKGHRNQDTRNKYQDSPRRTVHVEETPPKSMVAIDGVGFDWSYMTKDEFPTNMALIDFSKSKEFKQPEFESHGPKSCETGSKKSSEDIPNELKKYLDAPLVKDKLSDNKDCSTESPVVVEKKTNVPTIAKVEFVRPKQKVKPFRKTIRPRAVNTARPRAVNTARPNSAVVNAVKANQGNVWRPNEPNGALITLKRHTYIDGHPQPMQEDHRYVNSRCSRYMTRNMSYLSDFQEFNGGYVTLGEEQMVAELLVKELLQLNNVLFSDTGCFVLSPDFKLADESHVLLKVPRKNNMYSVDMKNIVPKESLTCLVAKATLDESMLWHMRLVVTDDYRRHTWLFFLPNKNETTSIVEKFITEIENLVDKKVKNRALVVKPHNKTLYELFRCITPALSFMRPFGCQVTILNTLDHLGKFDGKADEGYFVAYSMNSKAFRVYNIRNRRVEENLHIEFLENKPIVAGARREWLFNIDMLTKSMNYVPVITGTNSYDFAGTKDSISIRRPSMDTGSTQDYVVIPLWKDGSPLFDSSLKLSDDTGSLSSDDPKMPGLETIATYDDFEEVADFINLEFSIHVSPTPTTRTYKNHPLKQAMQEKLLMFKLQKVWILVDLPKGKKAIGIKWVFRNKKDERGIVIKNKARLVAQGHTQEEGIDYDEVFTPVARIKAIRLFLAYASFMRFMVYQMDAKSDFLYGRIEEEAYVCQPLEFEDPDHPGKVYKVVKALYGLHQALRAWLVKDKFQMSSMGELAFFLELQVKQKEDGTFISQYKYVIKILMKFNFSDVKSASTPVDMEKTLVKDEDDDDVDVHLYQSMIGSLLYLISSRLDIITKLMLLGKITTAIHVNAVEDMGEDSEIPTYSHHTPTVTQPSTSSQPQQKKKFKKSKKRITKVPQLSDSTHDVADEHVTTTSNDPLPSAEDRPKLTELMELCTQLQSRVLAIEPTKANQALEIGSLKRRVKKLEKKAGKKTDKLRRLYKIGSSTRVDSSEDADYELATRLQEEERGELTIEEKSRLFVELIDKRKKYFTRLRAEKIRKLVKGSEKAAEGSSKEQEVDYEVKMAYDLLRLIRRQISEGYVLKEVFG</sequence>
<dbReference type="Pfam" id="PF07727">
    <property type="entry name" value="RVT_2"/>
    <property type="match status" value="1"/>
</dbReference>
<evidence type="ECO:0000259" key="5">
    <source>
        <dbReference type="Pfam" id="PF07727"/>
    </source>
</evidence>
<dbReference type="InterPro" id="IPR013103">
    <property type="entry name" value="RVT_2"/>
</dbReference>
<accession>A0A6L2MH70</accession>
<dbReference type="PANTHER" id="PTHR42648">
    <property type="entry name" value="TRANSPOSASE, PUTATIVE-RELATED"/>
    <property type="match status" value="1"/>
</dbReference>
<feature type="region of interest" description="Disordered" evidence="4">
    <location>
        <begin position="269"/>
        <end position="290"/>
    </location>
</feature>